<dbReference type="AlphaFoldDB" id="A0A6J8CNU0"/>
<dbReference type="OrthoDB" id="6090249at2759"/>
<reference evidence="2 3" key="1">
    <citation type="submission" date="2020-06" db="EMBL/GenBank/DDBJ databases">
        <authorList>
            <person name="Li R."/>
            <person name="Bekaert M."/>
        </authorList>
    </citation>
    <scope>NUCLEOTIDE SEQUENCE [LARGE SCALE GENOMIC DNA]</scope>
    <source>
        <strain evidence="3">wild</strain>
    </source>
</reference>
<sequence length="167" mass="18670">MIAVTQSKSGVLYNFTGLLTPVTKEGYSSQEQSYKMLRISLTVIVVIVLLGISYGREQYGDYCEKFGLGEIQPPIFNGERFCLSDRNYKYCRSYNCPTPDCLHPLAPATGVCQYCEGKCSYGGTMYNIGGFSIKCLDGSNMCACSRNNRILKTRIAAYPRDMCFKKT</sequence>
<name>A0A6J8CNU0_MYTCO</name>
<keyword evidence="1" id="KW-0472">Membrane</keyword>
<keyword evidence="3" id="KW-1185">Reference proteome</keyword>
<evidence type="ECO:0000256" key="1">
    <source>
        <dbReference type="SAM" id="Phobius"/>
    </source>
</evidence>
<keyword evidence="1" id="KW-0812">Transmembrane</keyword>
<accession>A0A6J8CNU0</accession>
<feature type="transmembrane region" description="Helical" evidence="1">
    <location>
        <begin position="36"/>
        <end position="55"/>
    </location>
</feature>
<dbReference type="EMBL" id="CACVKT020005820">
    <property type="protein sequence ID" value="CAC5398118.1"/>
    <property type="molecule type" value="Genomic_DNA"/>
</dbReference>
<keyword evidence="1" id="KW-1133">Transmembrane helix</keyword>
<organism evidence="2 3">
    <name type="scientific">Mytilus coruscus</name>
    <name type="common">Sea mussel</name>
    <dbReference type="NCBI Taxonomy" id="42192"/>
    <lineage>
        <taxon>Eukaryota</taxon>
        <taxon>Metazoa</taxon>
        <taxon>Spiralia</taxon>
        <taxon>Lophotrochozoa</taxon>
        <taxon>Mollusca</taxon>
        <taxon>Bivalvia</taxon>
        <taxon>Autobranchia</taxon>
        <taxon>Pteriomorphia</taxon>
        <taxon>Mytilida</taxon>
        <taxon>Mytiloidea</taxon>
        <taxon>Mytilidae</taxon>
        <taxon>Mytilinae</taxon>
        <taxon>Mytilus</taxon>
    </lineage>
</organism>
<protein>
    <submittedName>
        <fullName evidence="2">Uncharacterized protein</fullName>
    </submittedName>
</protein>
<evidence type="ECO:0000313" key="3">
    <source>
        <dbReference type="Proteomes" id="UP000507470"/>
    </source>
</evidence>
<gene>
    <name evidence="2" type="ORF">MCOR_32515</name>
</gene>
<proteinExistence type="predicted"/>
<evidence type="ECO:0000313" key="2">
    <source>
        <dbReference type="EMBL" id="CAC5398118.1"/>
    </source>
</evidence>
<dbReference type="Proteomes" id="UP000507470">
    <property type="component" value="Unassembled WGS sequence"/>
</dbReference>